<dbReference type="EMBL" id="JABWDY010035803">
    <property type="protein sequence ID" value="KAF5181720.1"/>
    <property type="molecule type" value="Genomic_DNA"/>
</dbReference>
<protein>
    <recommendedName>
        <fullName evidence="4">Myb/SANT-like domain-containing protein</fullName>
    </recommendedName>
</protein>
<gene>
    <name evidence="2" type="ORF">FRX31_028693</name>
</gene>
<dbReference type="Proteomes" id="UP000554482">
    <property type="component" value="Unassembled WGS sequence"/>
</dbReference>
<evidence type="ECO:0000313" key="2">
    <source>
        <dbReference type="EMBL" id="KAF5181720.1"/>
    </source>
</evidence>
<feature type="region of interest" description="Disordered" evidence="1">
    <location>
        <begin position="1"/>
        <end position="36"/>
    </location>
</feature>
<evidence type="ECO:0000256" key="1">
    <source>
        <dbReference type="SAM" id="MobiDB-lite"/>
    </source>
</evidence>
<sequence length="271" mass="29919">MDDPGNDLKDKLSDESSSDEEDDGNGNGMTTIPERRNIMWTPEMDSILIRFLYDKAVSGNKRCDNGWKPASLKHVGELVGGVYGSPLLPKNVRDMTNGSNHLEALDDTETNIEFLHRNLIDEIDDTGDEGMPFPPVTEPFTPTDGEGFLSDLGMGDGSSGAKLRRRRGSGSNDPTKRSRSRFSNGEDPEIKQSFVTLAQATKDIAQSFQSPDYVKLGEIMSQIEDLYEEDAYAAMDVFSTQKESANVILGLSAASRPGWLHKKIGWNYSEN</sequence>
<accession>A0A7J6VBX2</accession>
<feature type="region of interest" description="Disordered" evidence="1">
    <location>
        <begin position="139"/>
        <end position="188"/>
    </location>
</feature>
<comment type="caution">
    <text evidence="2">The sequence shown here is derived from an EMBL/GenBank/DDBJ whole genome shotgun (WGS) entry which is preliminary data.</text>
</comment>
<proteinExistence type="predicted"/>
<organism evidence="2 3">
    <name type="scientific">Thalictrum thalictroides</name>
    <name type="common">Rue-anemone</name>
    <name type="synonym">Anemone thalictroides</name>
    <dbReference type="NCBI Taxonomy" id="46969"/>
    <lineage>
        <taxon>Eukaryota</taxon>
        <taxon>Viridiplantae</taxon>
        <taxon>Streptophyta</taxon>
        <taxon>Embryophyta</taxon>
        <taxon>Tracheophyta</taxon>
        <taxon>Spermatophyta</taxon>
        <taxon>Magnoliopsida</taxon>
        <taxon>Ranunculales</taxon>
        <taxon>Ranunculaceae</taxon>
        <taxon>Thalictroideae</taxon>
        <taxon>Thalictrum</taxon>
    </lineage>
</organism>
<name>A0A7J6VBX2_THATH</name>
<dbReference type="AlphaFoldDB" id="A0A7J6VBX2"/>
<reference evidence="2 3" key="1">
    <citation type="submission" date="2020-06" db="EMBL/GenBank/DDBJ databases">
        <title>Transcriptomic and genomic resources for Thalictrum thalictroides and T. hernandezii: Facilitating candidate gene discovery in an emerging model plant lineage.</title>
        <authorList>
            <person name="Arias T."/>
            <person name="Riano-Pachon D.M."/>
            <person name="Di Stilio V.S."/>
        </authorList>
    </citation>
    <scope>NUCLEOTIDE SEQUENCE [LARGE SCALE GENOMIC DNA]</scope>
    <source>
        <strain evidence="3">cv. WT478/WT964</strain>
        <tissue evidence="2">Leaves</tissue>
    </source>
</reference>
<keyword evidence="3" id="KW-1185">Reference proteome</keyword>
<feature type="compositionally biased region" description="Low complexity" evidence="1">
    <location>
        <begin position="139"/>
        <end position="153"/>
    </location>
</feature>
<evidence type="ECO:0000313" key="3">
    <source>
        <dbReference type="Proteomes" id="UP000554482"/>
    </source>
</evidence>
<dbReference type="OrthoDB" id="640899at2759"/>
<feature type="compositionally biased region" description="Basic and acidic residues" evidence="1">
    <location>
        <begin position="1"/>
        <end position="14"/>
    </location>
</feature>
<evidence type="ECO:0008006" key="4">
    <source>
        <dbReference type="Google" id="ProtNLM"/>
    </source>
</evidence>